<organism evidence="2 3">
    <name type="scientific">Aureobasidium vineae</name>
    <dbReference type="NCBI Taxonomy" id="2773715"/>
    <lineage>
        <taxon>Eukaryota</taxon>
        <taxon>Fungi</taxon>
        <taxon>Dikarya</taxon>
        <taxon>Ascomycota</taxon>
        <taxon>Pezizomycotina</taxon>
        <taxon>Dothideomycetes</taxon>
        <taxon>Dothideomycetidae</taxon>
        <taxon>Dothideales</taxon>
        <taxon>Saccotheciaceae</taxon>
        <taxon>Aureobasidium</taxon>
    </lineage>
</organism>
<feature type="compositionally biased region" description="Polar residues" evidence="1">
    <location>
        <begin position="253"/>
        <end position="263"/>
    </location>
</feature>
<keyword evidence="3" id="KW-1185">Reference proteome</keyword>
<proteinExistence type="predicted"/>
<feature type="region of interest" description="Disordered" evidence="1">
    <location>
        <begin position="200"/>
        <end position="285"/>
    </location>
</feature>
<accession>A0A9N8J8Z7</accession>
<evidence type="ECO:0008006" key="4">
    <source>
        <dbReference type="Google" id="ProtNLM"/>
    </source>
</evidence>
<dbReference type="AlphaFoldDB" id="A0A9N8J8Z7"/>
<comment type="caution">
    <text evidence="2">The sequence shown here is derived from an EMBL/GenBank/DDBJ whole genome shotgun (WGS) entry which is preliminary data.</text>
</comment>
<sequence length="285" mass="32772">MTTIPVTPDSRIAAELLGLRSLPEALQVLQYSTSEYDEKSTIYIERGWPVPQNIEPEDDPDFEDFEEILETFGDEEESLRFTDWGTAERHQDFIHSSRSRFWSCEALDMVETAFHASNKSWTVDVCGYCGAMFTNPADWKHRRNHIVQTHGFGKCKEAKRFYSADHFRQHIKDWHAGTSGIWTDEIVTACMREPPSRNRAWLRKPFSSPGHEDGEEDEDAFANGIDSSDSEDDDAYASDESLTNKLKEMFRQATLQPRPITTIQDEDKVPPVDNQKFEGTYDEEA</sequence>
<reference evidence="2" key="1">
    <citation type="submission" date="2020-06" db="EMBL/GenBank/DDBJ databases">
        <authorList>
            <person name="Onetto C."/>
        </authorList>
    </citation>
    <scope>NUCLEOTIDE SEQUENCE</scope>
</reference>
<protein>
    <recommendedName>
        <fullName evidence="4">C2H2-type domain-containing protein</fullName>
    </recommendedName>
</protein>
<evidence type="ECO:0000313" key="3">
    <source>
        <dbReference type="Proteomes" id="UP000716446"/>
    </source>
</evidence>
<feature type="compositionally biased region" description="Acidic residues" evidence="1">
    <location>
        <begin position="228"/>
        <end position="237"/>
    </location>
</feature>
<evidence type="ECO:0000313" key="2">
    <source>
        <dbReference type="EMBL" id="CAD0083353.1"/>
    </source>
</evidence>
<name>A0A9N8J8Z7_9PEZI</name>
<evidence type="ECO:0000256" key="1">
    <source>
        <dbReference type="SAM" id="MobiDB-lite"/>
    </source>
</evidence>
<gene>
    <name evidence="2" type="ORF">AWRI4619_LOCUS1920</name>
</gene>
<dbReference type="EMBL" id="CAIJEN010000002">
    <property type="protein sequence ID" value="CAD0083353.1"/>
    <property type="molecule type" value="Genomic_DNA"/>
</dbReference>
<dbReference type="Proteomes" id="UP000716446">
    <property type="component" value="Unassembled WGS sequence"/>
</dbReference>